<keyword evidence="3" id="KW-1185">Reference proteome</keyword>
<dbReference type="EMBL" id="CP005286">
    <property type="protein sequence ID" value="AJE32433.1"/>
    <property type="molecule type" value="Genomic_DNA"/>
</dbReference>
<keyword evidence="1" id="KW-0472">Membrane</keyword>
<sequence length="404" mass="43016">MNRPLRRTRGDLIATGVITAVSVAAVAGVWLTSPVRSSHLNSAEVEHVAAEPLEEVPRALVESWSLPDVPLPGVHQPVISDGLVMTNNGHRVFAVDPSPTGGVVWDYERDLELCSLGAAWGRVVTTWRADHGCGDVVSIDTSTGRYERTRSAISPDDVVAVASNDRIGTVGADRLELWRSDMVRTVEYGHVEGRQEPNLQPHPGCELTSALTRTELLAVTEVCDDGVWLRFQEATPEESRTPEIRTSVQLSDAGAFLVAVGEEGAAVVTEGAVVSYSDEGVELHRHERGAPLPTAAEGLPHAPVAADLPHHLTWFDGGSLLLFSPGDLEVQHEIPALGTGVAVGERLLVPVPEGISVVDWTTGETERTIPVDRGGYEGMVTLGVAGGTVVEKRGDLVVGLVPEV</sequence>
<evidence type="ECO:0000313" key="3">
    <source>
        <dbReference type="Proteomes" id="UP000031524"/>
    </source>
</evidence>
<protein>
    <submittedName>
        <fullName evidence="2">Uncharacterized protein</fullName>
    </submittedName>
</protein>
<evidence type="ECO:0000256" key="1">
    <source>
        <dbReference type="SAM" id="Phobius"/>
    </source>
</evidence>
<evidence type="ECO:0000313" key="2">
    <source>
        <dbReference type="EMBL" id="AJE32433.1"/>
    </source>
</evidence>
<accession>A0A0B5D887</accession>
<dbReference type="AlphaFoldDB" id="A0A0B5D887"/>
<feature type="transmembrane region" description="Helical" evidence="1">
    <location>
        <begin position="12"/>
        <end position="31"/>
    </location>
</feature>
<gene>
    <name evidence="2" type="ORF">B842_02900</name>
</gene>
<dbReference type="STRING" id="1223515.B842_02900"/>
<organism evidence="2 3">
    <name type="scientific">Corynebacterium humireducens NBRC 106098 = DSM 45392</name>
    <dbReference type="NCBI Taxonomy" id="1223515"/>
    <lineage>
        <taxon>Bacteria</taxon>
        <taxon>Bacillati</taxon>
        <taxon>Actinomycetota</taxon>
        <taxon>Actinomycetes</taxon>
        <taxon>Mycobacteriales</taxon>
        <taxon>Corynebacteriaceae</taxon>
        <taxon>Corynebacterium</taxon>
    </lineage>
</organism>
<name>A0A0B5D887_9CORY</name>
<dbReference type="InterPro" id="IPR011047">
    <property type="entry name" value="Quinoprotein_ADH-like_sf"/>
</dbReference>
<dbReference type="OrthoDB" id="5182370at2"/>
<dbReference type="RefSeq" id="WP_040085109.1">
    <property type="nucleotide sequence ID" value="NZ_BCSU01000016.1"/>
</dbReference>
<proteinExistence type="predicted"/>
<reference evidence="2 3" key="1">
    <citation type="submission" date="2013-04" db="EMBL/GenBank/DDBJ databases">
        <title>Complete genome sequence of Corynebacterium humireducens DSM 45392(T), isolated from a wastewater-fed microbial fuel cell.</title>
        <authorList>
            <person name="Ruckert C."/>
            <person name="Albersmeier A."/>
            <person name="Kalinowski J."/>
        </authorList>
    </citation>
    <scope>NUCLEOTIDE SEQUENCE [LARGE SCALE GENOMIC DNA]</scope>
    <source>
        <strain evidence="3">MFC-5</strain>
    </source>
</reference>
<dbReference type="KEGG" id="chm:B842_02900"/>
<dbReference type="SUPFAM" id="SSF50998">
    <property type="entry name" value="Quinoprotein alcohol dehydrogenase-like"/>
    <property type="match status" value="1"/>
</dbReference>
<keyword evidence="1" id="KW-1133">Transmembrane helix</keyword>
<dbReference type="Proteomes" id="UP000031524">
    <property type="component" value="Chromosome"/>
</dbReference>
<dbReference type="HOGENOM" id="CLU_042525_0_0_11"/>
<keyword evidence="1" id="KW-0812">Transmembrane</keyword>